<comment type="caution">
    <text evidence="2">The sequence shown here is derived from an EMBL/GenBank/DDBJ whole genome shotgun (WGS) entry which is preliminary data.</text>
</comment>
<protein>
    <submittedName>
        <fullName evidence="2">Uncharacterized protein</fullName>
    </submittedName>
</protein>
<keyword evidence="1" id="KW-1133">Transmembrane helix</keyword>
<dbReference type="RefSeq" id="WP_043104179.1">
    <property type="nucleotide sequence ID" value="NZ_JACHET010000001.1"/>
</dbReference>
<dbReference type="EMBL" id="JACHET010000001">
    <property type="protein sequence ID" value="MBB6185076.1"/>
    <property type="molecule type" value="Genomic_DNA"/>
</dbReference>
<evidence type="ECO:0000313" key="5">
    <source>
        <dbReference type="Proteomes" id="UP000560000"/>
    </source>
</evidence>
<keyword evidence="1" id="KW-0472">Membrane</keyword>
<dbReference type="Proteomes" id="UP000029708">
    <property type="component" value="Unassembled WGS sequence"/>
</dbReference>
<name>A0A099CSU0_9GAMM</name>
<reference evidence="3 5" key="2">
    <citation type="submission" date="2020-08" db="EMBL/GenBank/DDBJ databases">
        <title>Genomic Encyclopedia of Type Strains, Phase IV (KMG-IV): sequencing the most valuable type-strain genomes for metagenomic binning, comparative biology and taxonomic classification.</title>
        <authorList>
            <person name="Goeker M."/>
        </authorList>
    </citation>
    <scope>NUCLEOTIDE SEQUENCE [LARGE SCALE GENOMIC DNA]</scope>
    <source>
        <strain evidence="3 5">DSM 107085</strain>
    </source>
</reference>
<accession>A0A099CSU0</accession>
<organism evidence="2 4">
    <name type="scientific">Oleiagrimonas soli</name>
    <dbReference type="NCBI Taxonomy" id="1543381"/>
    <lineage>
        <taxon>Bacteria</taxon>
        <taxon>Pseudomonadati</taxon>
        <taxon>Pseudomonadota</taxon>
        <taxon>Gammaproteobacteria</taxon>
        <taxon>Lysobacterales</taxon>
        <taxon>Rhodanobacteraceae</taxon>
        <taxon>Oleiagrimonas</taxon>
    </lineage>
</organism>
<reference evidence="2 4" key="1">
    <citation type="submission" date="2014-09" db="EMBL/GenBank/DDBJ databases">
        <title>Xanthomonadaceae 3.5X direct submission.</title>
        <authorList>
            <person name="Fang T."/>
            <person name="Wang H."/>
        </authorList>
    </citation>
    <scope>NUCLEOTIDE SEQUENCE [LARGE SCALE GENOMIC DNA]</scope>
    <source>
        <strain evidence="2 4">3.5X</strain>
    </source>
</reference>
<keyword evidence="4" id="KW-1185">Reference proteome</keyword>
<evidence type="ECO:0000256" key="1">
    <source>
        <dbReference type="SAM" id="Phobius"/>
    </source>
</evidence>
<evidence type="ECO:0000313" key="2">
    <source>
        <dbReference type="EMBL" id="KGI76702.1"/>
    </source>
</evidence>
<dbReference type="EMBL" id="JROI01000016">
    <property type="protein sequence ID" value="KGI76702.1"/>
    <property type="molecule type" value="Genomic_DNA"/>
</dbReference>
<sequence length="246" mass="26431">MDCLEFRRILTATPHSDDPAFVTHRRECAACAAAWERAQAFENELMQALTVPVPEGLVDRILLAQTTGRRQRISRGRRIALSLAASVLVALGIGGVVWQQLDAHSLPALAVAHMPPEIDALNLTKPLTAQAVAAGFAGRNLALRGPVPAGTTYVHDCEVGTYAAVHLVTRRDGEPVVVLYMPDKRVAKTSDFDRHGWVGREMPMGTGSLVLLTDRGTRAPFDAVAADWRKAIQGPGADAEHAPLAP</sequence>
<evidence type="ECO:0000313" key="3">
    <source>
        <dbReference type="EMBL" id="MBB6185076.1"/>
    </source>
</evidence>
<dbReference type="STRING" id="1543381.LF63_0114140"/>
<proteinExistence type="predicted"/>
<feature type="transmembrane region" description="Helical" evidence="1">
    <location>
        <begin position="79"/>
        <end position="98"/>
    </location>
</feature>
<evidence type="ECO:0000313" key="4">
    <source>
        <dbReference type="Proteomes" id="UP000029708"/>
    </source>
</evidence>
<dbReference type="AlphaFoldDB" id="A0A099CSU0"/>
<gene>
    <name evidence="3" type="ORF">HNQ86_002421</name>
    <name evidence="2" type="ORF">LF63_0114140</name>
</gene>
<dbReference type="Proteomes" id="UP000560000">
    <property type="component" value="Unassembled WGS sequence"/>
</dbReference>
<dbReference type="Pfam" id="PF11859">
    <property type="entry name" value="DUF3379"/>
    <property type="match status" value="1"/>
</dbReference>
<dbReference type="InterPro" id="IPR021806">
    <property type="entry name" value="DUF3379"/>
</dbReference>
<keyword evidence="1" id="KW-0812">Transmembrane</keyword>
<dbReference type="OrthoDB" id="6195578at2"/>
<dbReference type="HOGENOM" id="CLU_1128174_0_0_6"/>